<dbReference type="Gene3D" id="3.20.20.190">
    <property type="entry name" value="Phosphatidylinositol (PI) phosphodiesterase"/>
    <property type="match status" value="1"/>
</dbReference>
<evidence type="ECO:0000256" key="5">
    <source>
        <dbReference type="SAM" id="MobiDB-lite"/>
    </source>
</evidence>
<evidence type="ECO:0000256" key="4">
    <source>
        <dbReference type="ARBA" id="ARBA00047512"/>
    </source>
</evidence>
<accession>A0AAD9MJN7</accession>
<dbReference type="Pfam" id="PF03009">
    <property type="entry name" value="GDPD"/>
    <property type="match status" value="1"/>
</dbReference>
<gene>
    <name evidence="7" type="ORF">QBZ16_000045</name>
</gene>
<dbReference type="InterPro" id="IPR030395">
    <property type="entry name" value="GP_PDE_dom"/>
</dbReference>
<dbReference type="InterPro" id="IPR051578">
    <property type="entry name" value="GDPD"/>
</dbReference>
<dbReference type="GO" id="GO:0006071">
    <property type="term" value="P:glycerol metabolic process"/>
    <property type="evidence" value="ECO:0007669"/>
    <property type="project" value="UniProtKB-KW"/>
</dbReference>
<dbReference type="PANTHER" id="PTHR22958:SF1">
    <property type="entry name" value="GLYCEROPHOSPHOCHOLINE PHOSPHODIESTERASE GPCPD1"/>
    <property type="match status" value="1"/>
</dbReference>
<keyword evidence="3" id="KW-0378">Hydrolase</keyword>
<dbReference type="PROSITE" id="PS51704">
    <property type="entry name" value="GP_PDE"/>
    <property type="match status" value="1"/>
</dbReference>
<feature type="region of interest" description="Disordered" evidence="5">
    <location>
        <begin position="1"/>
        <end position="25"/>
    </location>
</feature>
<dbReference type="SUPFAM" id="SSF51695">
    <property type="entry name" value="PLC-like phosphodiesterases"/>
    <property type="match status" value="1"/>
</dbReference>
<dbReference type="AlphaFoldDB" id="A0AAD9MJN7"/>
<proteinExistence type="predicted"/>
<dbReference type="GO" id="GO:0008889">
    <property type="term" value="F:glycerophosphodiester phosphodiesterase activity"/>
    <property type="evidence" value="ECO:0007669"/>
    <property type="project" value="UniProtKB-EC"/>
</dbReference>
<evidence type="ECO:0000313" key="8">
    <source>
        <dbReference type="Proteomes" id="UP001255856"/>
    </source>
</evidence>
<dbReference type="InterPro" id="IPR017946">
    <property type="entry name" value="PLC-like_Pdiesterase_TIM-brl"/>
</dbReference>
<comment type="catalytic activity">
    <reaction evidence="4">
        <text>a sn-glycero-3-phosphodiester + H2O = an alcohol + sn-glycerol 3-phosphate + H(+)</text>
        <dbReference type="Rhea" id="RHEA:12969"/>
        <dbReference type="ChEBI" id="CHEBI:15377"/>
        <dbReference type="ChEBI" id="CHEBI:15378"/>
        <dbReference type="ChEBI" id="CHEBI:30879"/>
        <dbReference type="ChEBI" id="CHEBI:57597"/>
        <dbReference type="ChEBI" id="CHEBI:83408"/>
        <dbReference type="EC" id="3.1.4.46"/>
    </reaction>
</comment>
<reference evidence="7" key="1">
    <citation type="submission" date="2021-01" db="EMBL/GenBank/DDBJ databases">
        <authorList>
            <person name="Eckstrom K.M.E."/>
        </authorList>
    </citation>
    <scope>NUCLEOTIDE SEQUENCE</scope>
    <source>
        <strain evidence="7">UVCC 0001</strain>
    </source>
</reference>
<sequence length="386" mass="41135">MSKAPSTIVSAPAGPQESPARYSTESTEIRSSHLLGANYWDKPAQGSLRRFSVRENTIPSFLKSVAAGASFIEFDVQVTRDGVPVIWHDNYVVTGTPDRFVNRLISDLSYDEFVSLVPASADLARQKAGQVAGLRAEDVEGSTRLLRALVGDEPVDPGNPTVAGWEADSESRLPSLAELFAAIPPHVAFDIEIKVATSSRTVHTPLREVERLLSAILSAVDAAQAAAEAAGRPRREILYSSFDPDVCAELAQRRPDAAVMFLSGGGQYAHSDPRRTSFAAAIDWARGANLAGVIFHAGRLRAALEAVVRDALAAGLQVMTYGQDNTDAGYVEEQYARGVRGVIVDDVSSVVDALIQRGGKHALENALDSDKAKSSPARLTALAAAC</sequence>
<keyword evidence="8" id="KW-1185">Reference proteome</keyword>
<evidence type="ECO:0000256" key="2">
    <source>
        <dbReference type="ARBA" id="ARBA00022798"/>
    </source>
</evidence>
<evidence type="ECO:0000256" key="3">
    <source>
        <dbReference type="ARBA" id="ARBA00022801"/>
    </source>
</evidence>
<feature type="domain" description="GP-PDE" evidence="6">
    <location>
        <begin position="33"/>
        <end position="354"/>
    </location>
</feature>
<evidence type="ECO:0000313" key="7">
    <source>
        <dbReference type="EMBL" id="KAK2080192.1"/>
    </source>
</evidence>
<protein>
    <recommendedName>
        <fullName evidence="1">glycerophosphodiester phosphodiesterase</fullName>
        <ecNumber evidence="1">3.1.4.46</ecNumber>
    </recommendedName>
</protein>
<dbReference type="EMBL" id="JASFZW010000001">
    <property type="protein sequence ID" value="KAK2080192.1"/>
    <property type="molecule type" value="Genomic_DNA"/>
</dbReference>
<dbReference type="Proteomes" id="UP001255856">
    <property type="component" value="Unassembled WGS sequence"/>
</dbReference>
<evidence type="ECO:0000256" key="1">
    <source>
        <dbReference type="ARBA" id="ARBA00012247"/>
    </source>
</evidence>
<dbReference type="PANTHER" id="PTHR22958">
    <property type="entry name" value="GLYCEROPHOSPHORYL DIESTER PHOSPHODIESTERASE"/>
    <property type="match status" value="1"/>
</dbReference>
<comment type="caution">
    <text evidence="7">The sequence shown here is derived from an EMBL/GenBank/DDBJ whole genome shotgun (WGS) entry which is preliminary data.</text>
</comment>
<keyword evidence="2" id="KW-0319">Glycerol metabolism</keyword>
<name>A0AAD9MJN7_PROWI</name>
<dbReference type="EC" id="3.1.4.46" evidence="1"/>
<organism evidence="7 8">
    <name type="scientific">Prototheca wickerhamii</name>
    <dbReference type="NCBI Taxonomy" id="3111"/>
    <lineage>
        <taxon>Eukaryota</taxon>
        <taxon>Viridiplantae</taxon>
        <taxon>Chlorophyta</taxon>
        <taxon>core chlorophytes</taxon>
        <taxon>Trebouxiophyceae</taxon>
        <taxon>Chlorellales</taxon>
        <taxon>Chlorellaceae</taxon>
        <taxon>Prototheca</taxon>
    </lineage>
</organism>
<dbReference type="GO" id="GO:0046475">
    <property type="term" value="P:glycerophospholipid catabolic process"/>
    <property type="evidence" value="ECO:0007669"/>
    <property type="project" value="TreeGrafter"/>
</dbReference>
<evidence type="ECO:0000259" key="6">
    <source>
        <dbReference type="PROSITE" id="PS51704"/>
    </source>
</evidence>